<proteinExistence type="predicted"/>
<accession>A0A8J8T9B0</accession>
<dbReference type="EMBL" id="RRYP01001091">
    <property type="protein sequence ID" value="TNV86420.1"/>
    <property type="molecule type" value="Genomic_DNA"/>
</dbReference>
<dbReference type="OrthoDB" id="327388at2759"/>
<dbReference type="AlphaFoldDB" id="A0A8J8T9B0"/>
<reference evidence="2" key="1">
    <citation type="submission" date="2019-06" db="EMBL/GenBank/DDBJ databases">
        <authorList>
            <person name="Zheng W."/>
        </authorList>
    </citation>
    <scope>NUCLEOTIDE SEQUENCE</scope>
    <source>
        <strain evidence="2">QDHG01</strain>
    </source>
</reference>
<organism evidence="2 3">
    <name type="scientific">Halteria grandinella</name>
    <dbReference type="NCBI Taxonomy" id="5974"/>
    <lineage>
        <taxon>Eukaryota</taxon>
        <taxon>Sar</taxon>
        <taxon>Alveolata</taxon>
        <taxon>Ciliophora</taxon>
        <taxon>Intramacronucleata</taxon>
        <taxon>Spirotrichea</taxon>
        <taxon>Stichotrichia</taxon>
        <taxon>Sporadotrichida</taxon>
        <taxon>Halteriidae</taxon>
        <taxon>Halteria</taxon>
    </lineage>
</organism>
<dbReference type="Proteomes" id="UP000785679">
    <property type="component" value="Unassembled WGS sequence"/>
</dbReference>
<name>A0A8J8T9B0_HALGN</name>
<comment type="caution">
    <text evidence="2">The sequence shown here is derived from an EMBL/GenBank/DDBJ whole genome shotgun (WGS) entry which is preliminary data.</text>
</comment>
<evidence type="ECO:0000256" key="1">
    <source>
        <dbReference type="SAM" id="MobiDB-lite"/>
    </source>
</evidence>
<feature type="compositionally biased region" description="Basic and acidic residues" evidence="1">
    <location>
        <begin position="219"/>
        <end position="238"/>
    </location>
</feature>
<feature type="region of interest" description="Disordered" evidence="1">
    <location>
        <begin position="82"/>
        <end position="107"/>
    </location>
</feature>
<sequence>MRILLRYMRQSRTQETKSHPKQLMVKNSRNNSNLAVMSKQSDFQVSSYQSTQHHEGSTGKIHLRAGRNITSMNSLIQRSKTSMGTGAYQDSDRVSAVTPPPQAGVVPATTIDGELQKIYSQKQYTESTMGMLNQLKSPQPAFKRAIAKTSRTQVYANSSGQNSSRGFNKQGAADALIQTSTKQSIDNNPNKQHLVYLRERFNQIVNEYESHFYQSKRFAEKSQQKQQMREQRSKERQFQSELSSKKQLLKQESLSQWESNLQVNNFIRPQTIYANKMYYMPPPQQADSYHDMLNRPQSQSAKTYFTKRAPATSGQELKSLESRNQNTLQKYSAYTQSAAVSRNNHNSIEKISYFKTEDGHSLVSVQTKTNRHTPDKRMGEPHKNSKSLGQHGKQISQRVHK</sequence>
<feature type="region of interest" description="Disordered" evidence="1">
    <location>
        <begin position="219"/>
        <end position="244"/>
    </location>
</feature>
<keyword evidence="3" id="KW-1185">Reference proteome</keyword>
<feature type="compositionally biased region" description="Polar residues" evidence="1">
    <location>
        <begin position="312"/>
        <end position="322"/>
    </location>
</feature>
<evidence type="ECO:0000313" key="2">
    <source>
        <dbReference type="EMBL" id="TNV86420.1"/>
    </source>
</evidence>
<protein>
    <submittedName>
        <fullName evidence="2">Uncharacterized protein</fullName>
    </submittedName>
</protein>
<feature type="region of interest" description="Disordered" evidence="1">
    <location>
        <begin position="360"/>
        <end position="401"/>
    </location>
</feature>
<feature type="region of interest" description="Disordered" evidence="1">
    <location>
        <begin position="299"/>
        <end position="322"/>
    </location>
</feature>
<gene>
    <name evidence="2" type="ORF">FGO68_gene4979</name>
</gene>
<evidence type="ECO:0000313" key="3">
    <source>
        <dbReference type="Proteomes" id="UP000785679"/>
    </source>
</evidence>
<feature type="compositionally biased region" description="Basic and acidic residues" evidence="1">
    <location>
        <begin position="372"/>
        <end position="383"/>
    </location>
</feature>